<dbReference type="AlphaFoldDB" id="A0ABD5Y8T1"/>
<accession>A0ABD5Y8T1</accession>
<dbReference type="GeneID" id="78822245"/>
<comment type="caution">
    <text evidence="1">The sequence shown here is derived from an EMBL/GenBank/DDBJ whole genome shotgun (WGS) entry which is preliminary data.</text>
</comment>
<name>A0ABD5Y8T1_9EURY</name>
<evidence type="ECO:0008006" key="3">
    <source>
        <dbReference type="Google" id="ProtNLM"/>
    </source>
</evidence>
<protein>
    <recommendedName>
        <fullName evidence="3">Zincin peptidase</fullName>
    </recommendedName>
</protein>
<dbReference type="RefSeq" id="WP_274322994.1">
    <property type="nucleotide sequence ID" value="NZ_CP118158.1"/>
</dbReference>
<proteinExistence type="predicted"/>
<organism evidence="1 2">
    <name type="scientific">Halosimplex aquaticum</name>
    <dbReference type="NCBI Taxonomy" id="3026162"/>
    <lineage>
        <taxon>Archaea</taxon>
        <taxon>Methanobacteriati</taxon>
        <taxon>Methanobacteriota</taxon>
        <taxon>Stenosarchaea group</taxon>
        <taxon>Halobacteria</taxon>
        <taxon>Halobacteriales</taxon>
        <taxon>Haloarculaceae</taxon>
        <taxon>Halosimplex</taxon>
    </lineage>
</organism>
<evidence type="ECO:0000313" key="2">
    <source>
        <dbReference type="Proteomes" id="UP001596432"/>
    </source>
</evidence>
<sequence length="157" mass="15909">MTPIEILAALVALASAVSIGLVAHELAHAAVLRAAGVPHVIDWFPGSDGGLLQAGLRGEWAAVRPRPGAETPAWLLRVSAMMPLALVAPLALVPVGVVADPFASEGVARFAVLGWMACALPSPQDFSVLWYADRAVDAAAGSTAETPGTDAATDGPA</sequence>
<reference evidence="1 2" key="1">
    <citation type="journal article" date="2019" name="Int. J. Syst. Evol. Microbiol.">
        <title>The Global Catalogue of Microorganisms (GCM) 10K type strain sequencing project: providing services to taxonomists for standard genome sequencing and annotation.</title>
        <authorList>
            <consortium name="The Broad Institute Genomics Platform"/>
            <consortium name="The Broad Institute Genome Sequencing Center for Infectious Disease"/>
            <person name="Wu L."/>
            <person name="Ma J."/>
        </authorList>
    </citation>
    <scope>NUCLEOTIDE SEQUENCE [LARGE SCALE GENOMIC DNA]</scope>
    <source>
        <strain evidence="1 2">XZYJT29</strain>
    </source>
</reference>
<evidence type="ECO:0000313" key="1">
    <source>
        <dbReference type="EMBL" id="MFC7141917.1"/>
    </source>
</evidence>
<dbReference type="Proteomes" id="UP001596432">
    <property type="component" value="Unassembled WGS sequence"/>
</dbReference>
<gene>
    <name evidence="1" type="ORF">ACFQMA_19030</name>
</gene>
<keyword evidence="2" id="KW-1185">Reference proteome</keyword>
<dbReference type="EMBL" id="JBHTAS010000001">
    <property type="protein sequence ID" value="MFC7141917.1"/>
    <property type="molecule type" value="Genomic_DNA"/>
</dbReference>